<keyword evidence="3" id="KW-1185">Reference proteome</keyword>
<evidence type="ECO:0000256" key="1">
    <source>
        <dbReference type="SAM" id="MobiDB-lite"/>
    </source>
</evidence>
<sequence length="195" mass="21795">MTYYASKRMATNGLRGIQFLRTSQLSPSVPPSAAHLRKSYTVFRMQSPPSDKRPQTLDFERQILNPERYETSKSGTDDEVAHHQASYDPSKTTPEMEFVADEEECTRTGELHHPLEVSPANRVCSEMLNPMVGGAVHGAARLGPSARGWTRKHREVHIKNVPGGPYDQYAKLLDELKKARLERVASQKAEAAPPV</sequence>
<proteinExistence type="predicted"/>
<protein>
    <submittedName>
        <fullName evidence="2">Uncharacterized protein</fullName>
    </submittedName>
</protein>
<feature type="compositionally biased region" description="Basic and acidic residues" evidence="1">
    <location>
        <begin position="63"/>
        <end position="82"/>
    </location>
</feature>
<accession>A0AAD4CTD2</accession>
<dbReference type="PANTHER" id="PTHR42090">
    <property type="match status" value="1"/>
</dbReference>
<evidence type="ECO:0000313" key="2">
    <source>
        <dbReference type="EMBL" id="KAF9892088.1"/>
    </source>
</evidence>
<dbReference type="Proteomes" id="UP001194746">
    <property type="component" value="Unassembled WGS sequence"/>
</dbReference>
<organism evidence="2 3">
    <name type="scientific">Aspergillus nanangensis</name>
    <dbReference type="NCBI Taxonomy" id="2582783"/>
    <lineage>
        <taxon>Eukaryota</taxon>
        <taxon>Fungi</taxon>
        <taxon>Dikarya</taxon>
        <taxon>Ascomycota</taxon>
        <taxon>Pezizomycotina</taxon>
        <taxon>Eurotiomycetes</taxon>
        <taxon>Eurotiomycetidae</taxon>
        <taxon>Eurotiales</taxon>
        <taxon>Aspergillaceae</taxon>
        <taxon>Aspergillus</taxon>
        <taxon>Aspergillus subgen. Circumdati</taxon>
    </lineage>
</organism>
<reference evidence="2" key="2">
    <citation type="submission" date="2020-02" db="EMBL/GenBank/DDBJ databases">
        <authorList>
            <person name="Gilchrist C.L.M."/>
            <person name="Chooi Y.-H."/>
        </authorList>
    </citation>
    <scope>NUCLEOTIDE SEQUENCE</scope>
    <source>
        <strain evidence="2">MST-FP2251</strain>
    </source>
</reference>
<gene>
    <name evidence="2" type="ORF">FE257_002494</name>
</gene>
<reference evidence="2" key="1">
    <citation type="journal article" date="2019" name="Beilstein J. Org. Chem.">
        <title>Nanangenines: drimane sesquiterpenoids as the dominant metabolite cohort of a novel Australian fungus, Aspergillus nanangensis.</title>
        <authorList>
            <person name="Lacey H.J."/>
            <person name="Gilchrist C.L.M."/>
            <person name="Crombie A."/>
            <person name="Kalaitzis J.A."/>
            <person name="Vuong D."/>
            <person name="Rutledge P.J."/>
            <person name="Turner P."/>
            <person name="Pitt J.I."/>
            <person name="Lacey E."/>
            <person name="Chooi Y.H."/>
            <person name="Piggott A.M."/>
        </authorList>
    </citation>
    <scope>NUCLEOTIDE SEQUENCE</scope>
    <source>
        <strain evidence="2">MST-FP2251</strain>
    </source>
</reference>
<dbReference type="EMBL" id="VCAU01000014">
    <property type="protein sequence ID" value="KAF9892088.1"/>
    <property type="molecule type" value="Genomic_DNA"/>
</dbReference>
<comment type="caution">
    <text evidence="2">The sequence shown here is derived from an EMBL/GenBank/DDBJ whole genome shotgun (WGS) entry which is preliminary data.</text>
</comment>
<feature type="region of interest" description="Disordered" evidence="1">
    <location>
        <begin position="63"/>
        <end position="93"/>
    </location>
</feature>
<dbReference type="AlphaFoldDB" id="A0AAD4CTD2"/>
<dbReference type="PANTHER" id="PTHR42090:SF1">
    <property type="match status" value="1"/>
</dbReference>
<name>A0AAD4CTD2_ASPNN</name>
<evidence type="ECO:0000313" key="3">
    <source>
        <dbReference type="Proteomes" id="UP001194746"/>
    </source>
</evidence>